<evidence type="ECO:0000313" key="1">
    <source>
        <dbReference type="EMBL" id="SVE03510.1"/>
    </source>
</evidence>
<dbReference type="AlphaFoldDB" id="A0A383A7B1"/>
<sequence>MGVAPYSLGLFLSLTCGVQALASFFAHRLVDMPSRILFSA</sequence>
<accession>A0A383A7B1</accession>
<protein>
    <submittedName>
        <fullName evidence="1">Uncharacterized protein</fullName>
    </submittedName>
</protein>
<feature type="non-terminal residue" evidence="1">
    <location>
        <position position="40"/>
    </location>
</feature>
<reference evidence="1" key="1">
    <citation type="submission" date="2018-05" db="EMBL/GenBank/DDBJ databases">
        <authorList>
            <person name="Lanie J.A."/>
            <person name="Ng W.-L."/>
            <person name="Kazmierczak K.M."/>
            <person name="Andrzejewski T.M."/>
            <person name="Davidsen T.M."/>
            <person name="Wayne K.J."/>
            <person name="Tettelin H."/>
            <person name="Glass J.I."/>
            <person name="Rusch D."/>
            <person name="Podicherti R."/>
            <person name="Tsui H.-C.T."/>
            <person name="Winkler M.E."/>
        </authorList>
    </citation>
    <scope>NUCLEOTIDE SEQUENCE</scope>
</reference>
<organism evidence="1">
    <name type="scientific">marine metagenome</name>
    <dbReference type="NCBI Taxonomy" id="408172"/>
    <lineage>
        <taxon>unclassified sequences</taxon>
        <taxon>metagenomes</taxon>
        <taxon>ecological metagenomes</taxon>
    </lineage>
</organism>
<gene>
    <name evidence="1" type="ORF">METZ01_LOCUS456364</name>
</gene>
<name>A0A383A7B1_9ZZZZ</name>
<dbReference type="EMBL" id="UINC01189699">
    <property type="protein sequence ID" value="SVE03510.1"/>
    <property type="molecule type" value="Genomic_DNA"/>
</dbReference>
<proteinExistence type="predicted"/>